<keyword evidence="1" id="KW-0472">Membrane</keyword>
<dbReference type="EMBL" id="BTRK01000006">
    <property type="protein sequence ID" value="GMR62552.1"/>
    <property type="molecule type" value="Genomic_DNA"/>
</dbReference>
<feature type="transmembrane region" description="Helical" evidence="1">
    <location>
        <begin position="12"/>
        <end position="33"/>
    </location>
</feature>
<keyword evidence="3" id="KW-1185">Reference proteome</keyword>
<keyword evidence="1" id="KW-1133">Transmembrane helix</keyword>
<evidence type="ECO:0000313" key="3">
    <source>
        <dbReference type="Proteomes" id="UP001328107"/>
    </source>
</evidence>
<feature type="non-terminal residue" evidence="2">
    <location>
        <position position="181"/>
    </location>
</feature>
<organism evidence="2 3">
    <name type="scientific">Pristionchus mayeri</name>
    <dbReference type="NCBI Taxonomy" id="1317129"/>
    <lineage>
        <taxon>Eukaryota</taxon>
        <taxon>Metazoa</taxon>
        <taxon>Ecdysozoa</taxon>
        <taxon>Nematoda</taxon>
        <taxon>Chromadorea</taxon>
        <taxon>Rhabditida</taxon>
        <taxon>Rhabditina</taxon>
        <taxon>Diplogasteromorpha</taxon>
        <taxon>Diplogasteroidea</taxon>
        <taxon>Neodiplogasteridae</taxon>
        <taxon>Pristionchus</taxon>
    </lineage>
</organism>
<sequence>CGCSLLRPVRLSVLRALLLLILWMLLHLLHLMLREEVALVLQWRWRTQIYVDLPCRIVDCAVVESTGFVAKDNTGSHHSSSCPAHSAARRPLLQQLLLLPLLQHRHYVVGRARDGQRRGRATGGRHGDSLLRLRLHRCSSLLHLLQARMSVRRLLQQRIPPQIIAGERPWLGSIAGERHGA</sequence>
<dbReference type="Proteomes" id="UP001328107">
    <property type="component" value="Unassembled WGS sequence"/>
</dbReference>
<reference evidence="3" key="1">
    <citation type="submission" date="2022-10" db="EMBL/GenBank/DDBJ databases">
        <title>Genome assembly of Pristionchus species.</title>
        <authorList>
            <person name="Yoshida K."/>
            <person name="Sommer R.J."/>
        </authorList>
    </citation>
    <scope>NUCLEOTIDE SEQUENCE [LARGE SCALE GENOMIC DNA]</scope>
    <source>
        <strain evidence="3">RS5460</strain>
    </source>
</reference>
<accession>A0AAN5DHD5</accession>
<dbReference type="AlphaFoldDB" id="A0AAN5DHD5"/>
<feature type="non-terminal residue" evidence="2">
    <location>
        <position position="1"/>
    </location>
</feature>
<protein>
    <submittedName>
        <fullName evidence="2">Uncharacterized protein</fullName>
    </submittedName>
</protein>
<gene>
    <name evidence="2" type="ORF">PMAYCL1PPCAC_32747</name>
</gene>
<proteinExistence type="predicted"/>
<evidence type="ECO:0000313" key="2">
    <source>
        <dbReference type="EMBL" id="GMR62552.1"/>
    </source>
</evidence>
<keyword evidence="1" id="KW-0812">Transmembrane</keyword>
<evidence type="ECO:0000256" key="1">
    <source>
        <dbReference type="SAM" id="Phobius"/>
    </source>
</evidence>
<name>A0AAN5DHD5_9BILA</name>
<comment type="caution">
    <text evidence="2">The sequence shown here is derived from an EMBL/GenBank/DDBJ whole genome shotgun (WGS) entry which is preliminary data.</text>
</comment>